<dbReference type="GO" id="GO:0005975">
    <property type="term" value="P:carbohydrate metabolic process"/>
    <property type="evidence" value="ECO:0007669"/>
    <property type="project" value="InterPro"/>
</dbReference>
<organism evidence="5 6">
    <name type="scientific">Saccharomycopsis crataegensis</name>
    <dbReference type="NCBI Taxonomy" id="43959"/>
    <lineage>
        <taxon>Eukaryota</taxon>
        <taxon>Fungi</taxon>
        <taxon>Dikarya</taxon>
        <taxon>Ascomycota</taxon>
        <taxon>Saccharomycotina</taxon>
        <taxon>Saccharomycetes</taxon>
        <taxon>Saccharomycopsidaceae</taxon>
        <taxon>Saccharomycopsis</taxon>
    </lineage>
</organism>
<dbReference type="AlphaFoldDB" id="A0AAV5QTW3"/>
<dbReference type="PANTHER" id="PTHR45708">
    <property type="entry name" value="ENDOCHITINASE"/>
    <property type="match status" value="1"/>
</dbReference>
<keyword evidence="6" id="KW-1185">Reference proteome</keyword>
<keyword evidence="2" id="KW-0326">Glycosidase</keyword>
<feature type="chain" id="PRO_5043574012" description="GH18 domain-containing protein" evidence="3">
    <location>
        <begin position="22"/>
        <end position="366"/>
    </location>
</feature>
<comment type="caution">
    <text evidence="5">The sequence shown here is derived from an EMBL/GenBank/DDBJ whole genome shotgun (WGS) entry which is preliminary data.</text>
</comment>
<gene>
    <name evidence="5" type="ORF">DASC09_052810</name>
</gene>
<evidence type="ECO:0000259" key="4">
    <source>
        <dbReference type="PROSITE" id="PS51910"/>
    </source>
</evidence>
<proteinExistence type="predicted"/>
<dbReference type="Proteomes" id="UP001360560">
    <property type="component" value="Unassembled WGS sequence"/>
</dbReference>
<keyword evidence="3" id="KW-0732">Signal</keyword>
<dbReference type="InterPro" id="IPR017853">
    <property type="entry name" value="GH"/>
</dbReference>
<feature type="domain" description="GH18" evidence="4">
    <location>
        <begin position="28"/>
        <end position="309"/>
    </location>
</feature>
<dbReference type="SUPFAM" id="SSF51445">
    <property type="entry name" value="(Trans)glycosidases"/>
    <property type="match status" value="1"/>
</dbReference>
<dbReference type="InterPro" id="IPR001223">
    <property type="entry name" value="Glyco_hydro18_cat"/>
</dbReference>
<sequence>MYLNILLFLLLWFNRLSPVSGKYTTDGPNIAVYWGQGAYQKSLGAYCKTQDVDIIVLSFINDFSIKGVSYNFGNGCDASSVDGTCEEMAHDIKVCQELGVKVIISIGGQNGEYGISSTVDAKLLANQFHDMLGDPDGTIFPGVMIDGVDLDIEKGRHGGFVDFVQEIKRLFAPGFLVTAAPQCVFPDKNIGDAIRLADIDLLFVQFYNNYCNVDQQFNFQTWSQAVSEVFANKRMKVYVGLPGSTEAAGSGYVNLTQLSTLTTEARNDHRFGGFSVWDAKRGFENIVDDSNGNGNRSYISGLRRILHNSSTNISVIDGNIKSPATTAIATTTTTITPLLTTDGQQEDHVVLFSSKLTNQGLQLIVQ</sequence>
<dbReference type="GeneID" id="90075931"/>
<evidence type="ECO:0000256" key="1">
    <source>
        <dbReference type="ARBA" id="ARBA00022801"/>
    </source>
</evidence>
<dbReference type="PANTHER" id="PTHR45708:SF49">
    <property type="entry name" value="ENDOCHITINASE"/>
    <property type="match status" value="1"/>
</dbReference>
<dbReference type="InterPro" id="IPR050542">
    <property type="entry name" value="Glycosyl_Hydrlase18_Chitinase"/>
</dbReference>
<accession>A0AAV5QTW3</accession>
<reference evidence="5 6" key="1">
    <citation type="journal article" date="2023" name="Elife">
        <title>Identification of key yeast species and microbe-microbe interactions impacting larval growth of Drosophila in the wild.</title>
        <authorList>
            <person name="Mure A."/>
            <person name="Sugiura Y."/>
            <person name="Maeda R."/>
            <person name="Honda K."/>
            <person name="Sakurai N."/>
            <person name="Takahashi Y."/>
            <person name="Watada M."/>
            <person name="Katoh T."/>
            <person name="Gotoh A."/>
            <person name="Gotoh Y."/>
            <person name="Taniguchi I."/>
            <person name="Nakamura K."/>
            <person name="Hayashi T."/>
            <person name="Katayama T."/>
            <person name="Uemura T."/>
            <person name="Hattori Y."/>
        </authorList>
    </citation>
    <scope>NUCLEOTIDE SEQUENCE [LARGE SCALE GENOMIC DNA]</scope>
    <source>
        <strain evidence="5 6">SC-9</strain>
    </source>
</reference>
<dbReference type="PROSITE" id="PS51910">
    <property type="entry name" value="GH18_2"/>
    <property type="match status" value="1"/>
</dbReference>
<name>A0AAV5QTW3_9ASCO</name>
<evidence type="ECO:0000313" key="6">
    <source>
        <dbReference type="Proteomes" id="UP001360560"/>
    </source>
</evidence>
<dbReference type="GO" id="GO:0005576">
    <property type="term" value="C:extracellular region"/>
    <property type="evidence" value="ECO:0007669"/>
    <property type="project" value="TreeGrafter"/>
</dbReference>
<feature type="signal peptide" evidence="3">
    <location>
        <begin position="1"/>
        <end position="21"/>
    </location>
</feature>
<evidence type="ECO:0000313" key="5">
    <source>
        <dbReference type="EMBL" id="GMM37956.1"/>
    </source>
</evidence>
<protein>
    <recommendedName>
        <fullName evidence="4">GH18 domain-containing protein</fullName>
    </recommendedName>
</protein>
<dbReference type="Pfam" id="PF00704">
    <property type="entry name" value="Glyco_hydro_18"/>
    <property type="match status" value="1"/>
</dbReference>
<evidence type="ECO:0000256" key="2">
    <source>
        <dbReference type="ARBA" id="ARBA00023295"/>
    </source>
</evidence>
<dbReference type="GO" id="GO:0004568">
    <property type="term" value="F:chitinase activity"/>
    <property type="evidence" value="ECO:0007669"/>
    <property type="project" value="TreeGrafter"/>
</dbReference>
<dbReference type="RefSeq" id="XP_064854952.1">
    <property type="nucleotide sequence ID" value="XM_064998880.1"/>
</dbReference>
<evidence type="ECO:0000256" key="3">
    <source>
        <dbReference type="SAM" id="SignalP"/>
    </source>
</evidence>
<keyword evidence="1" id="KW-0378">Hydrolase</keyword>
<dbReference type="EMBL" id="BTFZ01000013">
    <property type="protein sequence ID" value="GMM37956.1"/>
    <property type="molecule type" value="Genomic_DNA"/>
</dbReference>
<dbReference type="Gene3D" id="3.20.20.80">
    <property type="entry name" value="Glycosidases"/>
    <property type="match status" value="1"/>
</dbReference>